<evidence type="ECO:0000313" key="10">
    <source>
        <dbReference type="EMBL" id="TRY92462.1"/>
    </source>
</evidence>
<evidence type="ECO:0000256" key="8">
    <source>
        <dbReference type="ARBA" id="ARBA00035534"/>
    </source>
</evidence>
<dbReference type="GO" id="GO:0005762">
    <property type="term" value="C:mitochondrial large ribosomal subunit"/>
    <property type="evidence" value="ECO:0007669"/>
    <property type="project" value="TreeGrafter"/>
</dbReference>
<keyword evidence="4" id="KW-0689">Ribosomal protein</keyword>
<comment type="caution">
    <text evidence="10">The sequence shown here is derived from an EMBL/GenBank/DDBJ whole genome shotgun (WGS) entry which is preliminary data.</text>
</comment>
<evidence type="ECO:0000256" key="2">
    <source>
        <dbReference type="ARBA" id="ARBA00009070"/>
    </source>
</evidence>
<dbReference type="InterPro" id="IPR015797">
    <property type="entry name" value="NUDIX_hydrolase-like_dom_sf"/>
</dbReference>
<dbReference type="GO" id="GO:0005743">
    <property type="term" value="C:mitochondrial inner membrane"/>
    <property type="evidence" value="ECO:0007669"/>
    <property type="project" value="UniProtKB-ARBA"/>
</dbReference>
<dbReference type="Proteomes" id="UP000316079">
    <property type="component" value="Unassembled WGS sequence"/>
</dbReference>
<dbReference type="FunFam" id="3.90.79.10:FF:000018">
    <property type="entry name" value="39S ribosomal protein L46, mitochondrial"/>
    <property type="match status" value="1"/>
</dbReference>
<gene>
    <name evidence="10" type="ORF">DNTS_028170</name>
</gene>
<evidence type="ECO:0000256" key="4">
    <source>
        <dbReference type="ARBA" id="ARBA00022980"/>
    </source>
</evidence>
<keyword evidence="6" id="KW-0687">Ribonucleoprotein</keyword>
<keyword evidence="5" id="KW-0496">Mitochondrion</keyword>
<proteinExistence type="inferred from homology"/>
<dbReference type="OrthoDB" id="194611at2759"/>
<evidence type="ECO:0000313" key="11">
    <source>
        <dbReference type="Proteomes" id="UP000316079"/>
    </source>
</evidence>
<dbReference type="STRING" id="623744.A0A553QR56"/>
<evidence type="ECO:0000256" key="1">
    <source>
        <dbReference type="ARBA" id="ARBA00004173"/>
    </source>
</evidence>
<sequence>SCYPSDLCSNSTGLLCILEALSSTRRSAYVHTSTICEVDLLAHLSQVVNQPLEIGQRCRTVDGCRADIESVYQEELENNNMSRGAALSALTHCADSRVLNMAAPFSRVYQPLWRIVSTTAINKVVRNISSARQQWSAQNVKTAVARSPWVLHGAVCLERLPIVSQDRSPIEEEFFELMHQVEIENSLLADHEVRMKENQEKLLRHQKEDSLSDDEEDAGKSDLLSIHDQEDLWEQNLNRFQPAMRSKGEDDKNLNSLERCLADTLILLVKTELGNEKHWLLPQIEWLAGETLRQTAGRALASLPGADLKATFLGNAPCGFYKYKYPKNIRIEDRIGAKVFFFKAVLSSHKYFPLEKDALIWVKKDELQEFLEPDYLKHVQRFIMAQ</sequence>
<evidence type="ECO:0000256" key="5">
    <source>
        <dbReference type="ARBA" id="ARBA00023128"/>
    </source>
</evidence>
<organism evidence="10 11">
    <name type="scientific">Danionella cerebrum</name>
    <dbReference type="NCBI Taxonomy" id="2873325"/>
    <lineage>
        <taxon>Eukaryota</taxon>
        <taxon>Metazoa</taxon>
        <taxon>Chordata</taxon>
        <taxon>Craniata</taxon>
        <taxon>Vertebrata</taxon>
        <taxon>Euteleostomi</taxon>
        <taxon>Actinopterygii</taxon>
        <taxon>Neopterygii</taxon>
        <taxon>Teleostei</taxon>
        <taxon>Ostariophysi</taxon>
        <taxon>Cypriniformes</taxon>
        <taxon>Danionidae</taxon>
        <taxon>Danioninae</taxon>
        <taxon>Danionella</taxon>
    </lineage>
</organism>
<feature type="domain" description="Large ribosomal subunit protein mL46 N-terminal" evidence="9">
    <location>
        <begin position="149"/>
        <end position="242"/>
    </location>
</feature>
<comment type="similarity">
    <text evidence="2">Belongs to the mitochondrion-specific ribosomal protein mL46 family.</text>
</comment>
<keyword evidence="3" id="KW-0809">Transit peptide</keyword>
<reference evidence="10 11" key="1">
    <citation type="journal article" date="2019" name="Sci. Data">
        <title>Hybrid genome assembly and annotation of Danionella translucida.</title>
        <authorList>
            <person name="Kadobianskyi M."/>
            <person name="Schulze L."/>
            <person name="Schuelke M."/>
            <person name="Judkewitz B."/>
        </authorList>
    </citation>
    <scope>NUCLEOTIDE SEQUENCE [LARGE SCALE GENOMIC DNA]</scope>
    <source>
        <strain evidence="10 11">Bolton</strain>
    </source>
</reference>
<dbReference type="InterPro" id="IPR033650">
    <property type="entry name" value="Ribosomal_mL46_NUDIX"/>
</dbReference>
<accession>A0A553QR56</accession>
<dbReference type="Pfam" id="PF11788">
    <property type="entry name" value="MRP-L46"/>
    <property type="match status" value="1"/>
</dbReference>
<evidence type="ECO:0000259" key="9">
    <source>
        <dbReference type="Pfam" id="PF11788"/>
    </source>
</evidence>
<protein>
    <recommendedName>
        <fullName evidence="7">Large ribosomal subunit protein mL46</fullName>
    </recommendedName>
    <alternativeName>
        <fullName evidence="8">39S ribosomal protein L46, mitochondrial</fullName>
    </alternativeName>
</protein>
<evidence type="ECO:0000256" key="6">
    <source>
        <dbReference type="ARBA" id="ARBA00023274"/>
    </source>
</evidence>
<dbReference type="AlphaFoldDB" id="A0A553QR56"/>
<dbReference type="PANTHER" id="PTHR13124">
    <property type="entry name" value="39S RIBOSOMAL PROTEIN L46, MITOCHONDRIAL PRECURSOR-RELATED"/>
    <property type="match status" value="1"/>
</dbReference>
<feature type="non-terminal residue" evidence="10">
    <location>
        <position position="1"/>
    </location>
</feature>
<dbReference type="SUPFAM" id="SSF55811">
    <property type="entry name" value="Nudix"/>
    <property type="match status" value="1"/>
</dbReference>
<dbReference type="PANTHER" id="PTHR13124:SF12">
    <property type="entry name" value="LARGE RIBOSOMAL SUBUNIT PROTEIN ML46"/>
    <property type="match status" value="1"/>
</dbReference>
<dbReference type="CDD" id="cd04661">
    <property type="entry name" value="NUDIX_MRP_L46"/>
    <property type="match status" value="1"/>
</dbReference>
<name>A0A553QR56_9TELE</name>
<evidence type="ECO:0000256" key="7">
    <source>
        <dbReference type="ARBA" id="ARBA00035190"/>
    </source>
</evidence>
<keyword evidence="11" id="KW-1185">Reference proteome</keyword>
<dbReference type="EMBL" id="SRMA01025613">
    <property type="protein sequence ID" value="TRY92462.1"/>
    <property type="molecule type" value="Genomic_DNA"/>
</dbReference>
<dbReference type="InterPro" id="IPR040008">
    <property type="entry name" value="Ribosomal_mL46"/>
</dbReference>
<dbReference type="InterPro" id="IPR021757">
    <property type="entry name" value="Ribosomal_mL46_N"/>
</dbReference>
<evidence type="ECO:0000256" key="3">
    <source>
        <dbReference type="ARBA" id="ARBA00022946"/>
    </source>
</evidence>
<dbReference type="Gene3D" id="3.90.79.10">
    <property type="entry name" value="Nucleoside Triphosphate Pyrophosphohydrolase"/>
    <property type="match status" value="1"/>
</dbReference>
<dbReference type="GO" id="GO:0003735">
    <property type="term" value="F:structural constituent of ribosome"/>
    <property type="evidence" value="ECO:0007669"/>
    <property type="project" value="InterPro"/>
</dbReference>
<comment type="subcellular location">
    <subcellularLocation>
        <location evidence="1">Mitochondrion</location>
    </subcellularLocation>
</comment>